<dbReference type="GO" id="GO:0016787">
    <property type="term" value="F:hydrolase activity"/>
    <property type="evidence" value="ECO:0007669"/>
    <property type="project" value="UniProtKB-KW"/>
</dbReference>
<sequence>MNIIRLLNVSPKALASPIPKLVQRLYDNYELDTRKEEDVTKEENTEEDALIDAILATDVMASTMDFLSNKGFFNKDFEEFKKTLKNIWFSVFSREKGKYGSSGFEHIFLAEKKRGRSIGLHNWIFFHTEELAKKLNYFGYLRNLDINGKAAVAMLRFTYNGKIKSSSMFIGTSPELEMALYTLCFFARPNRYCRLSLNEKKLGIQTYVWNDRNKELIAAAFPMI</sequence>
<dbReference type="PANTHER" id="PTHR12439">
    <property type="entry name" value="PLACENTAL PROTEIN 11-RELATED"/>
    <property type="match status" value="1"/>
</dbReference>
<gene>
    <name evidence="14" type="primary">LOC107264765</name>
</gene>
<dbReference type="PROSITE" id="PS51959">
    <property type="entry name" value="ENDOU"/>
    <property type="match status" value="1"/>
</dbReference>
<dbReference type="InterPro" id="IPR039787">
    <property type="entry name" value="ENDOU"/>
</dbReference>
<dbReference type="InterPro" id="IPR037227">
    <property type="entry name" value="EndoU-like"/>
</dbReference>
<dbReference type="RefSeq" id="XP_024937721.1">
    <property type="nucleotide sequence ID" value="XM_025081953.1"/>
</dbReference>
<evidence type="ECO:0000256" key="7">
    <source>
        <dbReference type="ARBA" id="ARBA00022801"/>
    </source>
</evidence>
<dbReference type="CDD" id="cd21159">
    <property type="entry name" value="XendoU"/>
    <property type="match status" value="1"/>
</dbReference>
<dbReference type="PANTHER" id="PTHR12439:SF42">
    <property type="entry name" value="ENDORIBONUCLEASE-RELATED"/>
    <property type="match status" value="1"/>
</dbReference>
<dbReference type="GO" id="GO:0004521">
    <property type="term" value="F:RNA endonuclease activity"/>
    <property type="evidence" value="ECO:0007669"/>
    <property type="project" value="UniProtKB-UniRule"/>
</dbReference>
<comment type="similarity">
    <text evidence="2 11">Belongs to the ENDOU family.</text>
</comment>
<keyword evidence="13" id="KW-1185">Reference proteome</keyword>
<evidence type="ECO:0000259" key="12">
    <source>
        <dbReference type="PROSITE" id="PS51959"/>
    </source>
</evidence>
<accession>A0AAJ7RBA5</accession>
<dbReference type="Pfam" id="PF09412">
    <property type="entry name" value="XendoU"/>
    <property type="match status" value="1"/>
</dbReference>
<dbReference type="AlphaFoldDB" id="A0AAJ7RBA5"/>
<keyword evidence="9 11" id="KW-0464">Manganese</keyword>
<evidence type="ECO:0000256" key="4">
    <source>
        <dbReference type="ARBA" id="ARBA00022722"/>
    </source>
</evidence>
<evidence type="ECO:0000256" key="10">
    <source>
        <dbReference type="ARBA" id="ARBA00023239"/>
    </source>
</evidence>
<evidence type="ECO:0000256" key="9">
    <source>
        <dbReference type="ARBA" id="ARBA00023211"/>
    </source>
</evidence>
<keyword evidence="8 11" id="KW-0694">RNA-binding</keyword>
<evidence type="ECO:0000256" key="3">
    <source>
        <dbReference type="ARBA" id="ARBA00011245"/>
    </source>
</evidence>
<dbReference type="KEGG" id="ccin:107264765"/>
<evidence type="ECO:0000256" key="5">
    <source>
        <dbReference type="ARBA" id="ARBA00022723"/>
    </source>
</evidence>
<evidence type="ECO:0000313" key="13">
    <source>
        <dbReference type="Proteomes" id="UP000694920"/>
    </source>
</evidence>
<evidence type="ECO:0000256" key="1">
    <source>
        <dbReference type="ARBA" id="ARBA00001936"/>
    </source>
</evidence>
<proteinExistence type="inferred from homology"/>
<dbReference type="GO" id="GO:0046872">
    <property type="term" value="F:metal ion binding"/>
    <property type="evidence" value="ECO:0007669"/>
    <property type="project" value="UniProtKB-UniRule"/>
</dbReference>
<dbReference type="Proteomes" id="UP000694920">
    <property type="component" value="Unplaced"/>
</dbReference>
<evidence type="ECO:0000256" key="2">
    <source>
        <dbReference type="ARBA" id="ARBA00010168"/>
    </source>
</evidence>
<name>A0AAJ7RBA5_CEPCN</name>
<keyword evidence="5 11" id="KW-0479">Metal-binding</keyword>
<keyword evidence="7 11" id="KW-0378">Hydrolase</keyword>
<comment type="cofactor">
    <cofactor evidence="1 11">
        <name>Mn(2+)</name>
        <dbReference type="ChEBI" id="CHEBI:29035"/>
    </cofactor>
</comment>
<feature type="domain" description="EndoU" evidence="12">
    <location>
        <begin position="1"/>
        <end position="224"/>
    </location>
</feature>
<organism evidence="13 14">
    <name type="scientific">Cephus cinctus</name>
    <name type="common">Wheat stem sawfly</name>
    <dbReference type="NCBI Taxonomy" id="211228"/>
    <lineage>
        <taxon>Eukaryota</taxon>
        <taxon>Metazoa</taxon>
        <taxon>Ecdysozoa</taxon>
        <taxon>Arthropoda</taxon>
        <taxon>Hexapoda</taxon>
        <taxon>Insecta</taxon>
        <taxon>Pterygota</taxon>
        <taxon>Neoptera</taxon>
        <taxon>Endopterygota</taxon>
        <taxon>Hymenoptera</taxon>
        <taxon>Cephoidea</taxon>
        <taxon>Cephidae</taxon>
        <taxon>Cephus</taxon>
    </lineage>
</organism>
<keyword evidence="4 11" id="KW-0540">Nuclease</keyword>
<dbReference type="GeneID" id="107264765"/>
<comment type="subunit">
    <text evidence="3 11">Monomer.</text>
</comment>
<protein>
    <submittedName>
        <fullName evidence="14">Poly(U)-specific endoribonuclease homolog</fullName>
    </submittedName>
</protein>
<keyword evidence="6 11" id="KW-0255">Endonuclease</keyword>
<dbReference type="GO" id="GO:0003723">
    <property type="term" value="F:RNA binding"/>
    <property type="evidence" value="ECO:0007669"/>
    <property type="project" value="UniProtKB-UniRule"/>
</dbReference>
<evidence type="ECO:0000313" key="14">
    <source>
        <dbReference type="RefSeq" id="XP_024937721.1"/>
    </source>
</evidence>
<dbReference type="InterPro" id="IPR018998">
    <property type="entry name" value="EndoU_C"/>
</dbReference>
<dbReference type="SUPFAM" id="SSF142877">
    <property type="entry name" value="EndoU-like"/>
    <property type="match status" value="1"/>
</dbReference>
<keyword evidence="10" id="KW-0456">Lyase</keyword>
<evidence type="ECO:0000256" key="11">
    <source>
        <dbReference type="RuleBase" id="RU367085"/>
    </source>
</evidence>
<dbReference type="GO" id="GO:0016829">
    <property type="term" value="F:lyase activity"/>
    <property type="evidence" value="ECO:0007669"/>
    <property type="project" value="UniProtKB-KW"/>
</dbReference>
<evidence type="ECO:0000256" key="8">
    <source>
        <dbReference type="ARBA" id="ARBA00022884"/>
    </source>
</evidence>
<evidence type="ECO:0000256" key="6">
    <source>
        <dbReference type="ARBA" id="ARBA00022759"/>
    </source>
</evidence>
<reference evidence="14" key="1">
    <citation type="submission" date="2025-08" db="UniProtKB">
        <authorList>
            <consortium name="RefSeq"/>
        </authorList>
    </citation>
    <scope>IDENTIFICATION</scope>
</reference>